<organism evidence="1 2">
    <name type="scientific">Oculimacula yallundae</name>
    <dbReference type="NCBI Taxonomy" id="86028"/>
    <lineage>
        <taxon>Eukaryota</taxon>
        <taxon>Fungi</taxon>
        <taxon>Dikarya</taxon>
        <taxon>Ascomycota</taxon>
        <taxon>Pezizomycotina</taxon>
        <taxon>Leotiomycetes</taxon>
        <taxon>Helotiales</taxon>
        <taxon>Ploettnerulaceae</taxon>
        <taxon>Oculimacula</taxon>
    </lineage>
</organism>
<evidence type="ECO:0000313" key="1">
    <source>
        <dbReference type="EMBL" id="KAL2063217.1"/>
    </source>
</evidence>
<proteinExistence type="predicted"/>
<gene>
    <name evidence="1" type="ORF">VTL71DRAFT_5021</name>
</gene>
<dbReference type="Proteomes" id="UP001595075">
    <property type="component" value="Unassembled WGS sequence"/>
</dbReference>
<evidence type="ECO:0000313" key="2">
    <source>
        <dbReference type="Proteomes" id="UP001595075"/>
    </source>
</evidence>
<comment type="caution">
    <text evidence="1">The sequence shown here is derived from an EMBL/GenBank/DDBJ whole genome shotgun (WGS) entry which is preliminary data.</text>
</comment>
<keyword evidence="2" id="KW-1185">Reference proteome</keyword>
<reference evidence="1 2" key="1">
    <citation type="journal article" date="2024" name="Commun. Biol.">
        <title>Comparative genomic analysis of thermophilic fungi reveals convergent evolutionary adaptations and gene losses.</title>
        <authorList>
            <person name="Steindorff A.S."/>
            <person name="Aguilar-Pontes M.V."/>
            <person name="Robinson A.J."/>
            <person name="Andreopoulos B."/>
            <person name="LaButti K."/>
            <person name="Kuo A."/>
            <person name="Mondo S."/>
            <person name="Riley R."/>
            <person name="Otillar R."/>
            <person name="Haridas S."/>
            <person name="Lipzen A."/>
            <person name="Grimwood J."/>
            <person name="Schmutz J."/>
            <person name="Clum A."/>
            <person name="Reid I.D."/>
            <person name="Moisan M.C."/>
            <person name="Butler G."/>
            <person name="Nguyen T.T.M."/>
            <person name="Dewar K."/>
            <person name="Conant G."/>
            <person name="Drula E."/>
            <person name="Henrissat B."/>
            <person name="Hansel C."/>
            <person name="Singer S."/>
            <person name="Hutchinson M.I."/>
            <person name="de Vries R.P."/>
            <person name="Natvig D.O."/>
            <person name="Powell A.J."/>
            <person name="Tsang A."/>
            <person name="Grigoriev I.V."/>
        </authorList>
    </citation>
    <scope>NUCLEOTIDE SEQUENCE [LARGE SCALE GENOMIC DNA]</scope>
    <source>
        <strain evidence="1 2">CBS 494.80</strain>
    </source>
</reference>
<accession>A0ABR4C016</accession>
<name>A0ABR4C016_9HELO</name>
<protein>
    <submittedName>
        <fullName evidence="1">Uncharacterized protein</fullName>
    </submittedName>
</protein>
<sequence>MSMTLNPDLWIIHLTPKTYTEETEARGTEPWKRGLRFVLHCPDRMWHLKLTFHGKVQSANSSAFAKAAKRRRDLENLCLCIDFDLSQFLDDTVTELLLSRECETSCQRLHLKTALHPESEYADIVDSLWLRVQEDPYRVRFPPYDVKSSGVPTRHLLDIKKIEELGMGVYRVHVDNVDHVYKEVDRPLYVPRDSDVLEQELRNLERLRDSENVVKLVAAVVSDNPYRTTKATEGDTPDSLQGILLEYLHNRASAHLQIHAGPLYSFHALQTAS</sequence>
<dbReference type="EMBL" id="JAZHXI010000015">
    <property type="protein sequence ID" value="KAL2063217.1"/>
    <property type="molecule type" value="Genomic_DNA"/>
</dbReference>